<sequence>MLITEGADVNFLGPDFNDRTALCFASGTNNLGLVQYLLASGSNPNIHGEFSRPLFTAVQSNNVDIVHALLAAGAVVNANGDALLSYTRSLELFRIFLERGADPNYEYILGGTSLHYICYDDADGKAYAELLLQFGANAEKADRNGDTPVDFAMRENKPEIVKLLEPFVQDPVMKMKIATWLEERAISSNSAAVCAAPSLFDRLHVSISSMISSIRRRGS</sequence>
<dbReference type="PANTHER" id="PTHR24189:SF50">
    <property type="entry name" value="ANKYRIN REPEAT AND SOCS BOX PROTEIN 2"/>
    <property type="match status" value="1"/>
</dbReference>
<gene>
    <name evidence="4" type="ORF">MSAN_02251400</name>
</gene>
<reference evidence="4" key="1">
    <citation type="submission" date="2020-05" db="EMBL/GenBank/DDBJ databases">
        <title>Mycena genomes resolve the evolution of fungal bioluminescence.</title>
        <authorList>
            <person name="Tsai I.J."/>
        </authorList>
    </citation>
    <scope>NUCLEOTIDE SEQUENCE</scope>
    <source>
        <strain evidence="4">160909Yilan</strain>
    </source>
</reference>
<dbReference type="PANTHER" id="PTHR24189">
    <property type="entry name" value="MYOTROPHIN"/>
    <property type="match status" value="1"/>
</dbReference>
<dbReference type="InterPro" id="IPR050745">
    <property type="entry name" value="Multifunctional_regulatory"/>
</dbReference>
<feature type="repeat" description="ANK" evidence="3">
    <location>
        <begin position="49"/>
        <end position="81"/>
    </location>
</feature>
<dbReference type="PROSITE" id="PS50088">
    <property type="entry name" value="ANK_REPEAT"/>
    <property type="match status" value="2"/>
</dbReference>
<proteinExistence type="predicted"/>
<evidence type="ECO:0000256" key="3">
    <source>
        <dbReference type="PROSITE-ProRule" id="PRU00023"/>
    </source>
</evidence>
<comment type="caution">
    <text evidence="4">The sequence shown here is derived from an EMBL/GenBank/DDBJ whole genome shotgun (WGS) entry which is preliminary data.</text>
</comment>
<feature type="repeat" description="ANK" evidence="3">
    <location>
        <begin position="17"/>
        <end position="49"/>
    </location>
</feature>
<evidence type="ECO:0000313" key="5">
    <source>
        <dbReference type="Proteomes" id="UP000623467"/>
    </source>
</evidence>
<dbReference type="InterPro" id="IPR002110">
    <property type="entry name" value="Ankyrin_rpt"/>
</dbReference>
<dbReference type="EMBL" id="JACAZH010000033">
    <property type="protein sequence ID" value="KAF7337776.1"/>
    <property type="molecule type" value="Genomic_DNA"/>
</dbReference>
<protein>
    <recommendedName>
        <fullName evidence="6">Ankyrin repeat protein</fullName>
    </recommendedName>
</protein>
<evidence type="ECO:0008006" key="6">
    <source>
        <dbReference type="Google" id="ProtNLM"/>
    </source>
</evidence>
<dbReference type="Proteomes" id="UP000623467">
    <property type="component" value="Unassembled WGS sequence"/>
</dbReference>
<dbReference type="Gene3D" id="1.25.40.20">
    <property type="entry name" value="Ankyrin repeat-containing domain"/>
    <property type="match status" value="2"/>
</dbReference>
<organism evidence="4 5">
    <name type="scientific">Mycena sanguinolenta</name>
    <dbReference type="NCBI Taxonomy" id="230812"/>
    <lineage>
        <taxon>Eukaryota</taxon>
        <taxon>Fungi</taxon>
        <taxon>Dikarya</taxon>
        <taxon>Basidiomycota</taxon>
        <taxon>Agaricomycotina</taxon>
        <taxon>Agaricomycetes</taxon>
        <taxon>Agaricomycetidae</taxon>
        <taxon>Agaricales</taxon>
        <taxon>Marasmiineae</taxon>
        <taxon>Mycenaceae</taxon>
        <taxon>Mycena</taxon>
    </lineage>
</organism>
<dbReference type="SMART" id="SM00248">
    <property type="entry name" value="ANK"/>
    <property type="match status" value="4"/>
</dbReference>
<accession>A0A8H6XBX6</accession>
<name>A0A8H6XBX6_9AGAR</name>
<dbReference type="Pfam" id="PF12796">
    <property type="entry name" value="Ank_2"/>
    <property type="match status" value="2"/>
</dbReference>
<dbReference type="AlphaFoldDB" id="A0A8H6XBX6"/>
<keyword evidence="1" id="KW-0677">Repeat</keyword>
<keyword evidence="2 3" id="KW-0040">ANK repeat</keyword>
<keyword evidence="5" id="KW-1185">Reference proteome</keyword>
<dbReference type="InterPro" id="IPR036770">
    <property type="entry name" value="Ankyrin_rpt-contain_sf"/>
</dbReference>
<evidence type="ECO:0000256" key="1">
    <source>
        <dbReference type="ARBA" id="ARBA00022737"/>
    </source>
</evidence>
<evidence type="ECO:0000256" key="2">
    <source>
        <dbReference type="ARBA" id="ARBA00023043"/>
    </source>
</evidence>
<dbReference type="SUPFAM" id="SSF48403">
    <property type="entry name" value="Ankyrin repeat"/>
    <property type="match status" value="1"/>
</dbReference>
<evidence type="ECO:0000313" key="4">
    <source>
        <dbReference type="EMBL" id="KAF7337776.1"/>
    </source>
</evidence>
<dbReference type="OrthoDB" id="2647035at2759"/>